<dbReference type="PROSITE" id="PS51257">
    <property type="entry name" value="PROKAR_LIPOPROTEIN"/>
    <property type="match status" value="1"/>
</dbReference>
<reference evidence="2 3" key="1">
    <citation type="submission" date="2017-02" db="EMBL/GenBank/DDBJ databases">
        <authorList>
            <person name="Peterson S.W."/>
        </authorList>
    </citation>
    <scope>NUCLEOTIDE SEQUENCE [LARGE SCALE GENOMIC DNA]</scope>
    <source>
        <strain evidence="2 3">S285</strain>
    </source>
</reference>
<keyword evidence="3" id="KW-1185">Reference proteome</keyword>
<protein>
    <recommendedName>
        <fullName evidence="4">Lipoprotein</fullName>
    </recommendedName>
</protein>
<gene>
    <name evidence="2" type="ORF">B1812_05290</name>
</gene>
<dbReference type="Proteomes" id="UP000193978">
    <property type="component" value="Chromosome"/>
</dbReference>
<sequence length="209" mass="22221">MSIKTEARRRSLLGIEIAFVASLLSGCLDTLPDRGDRSLVASAPHVRPEARAGVSPRGASLAFASLDGPSETVSERFREQFDKAVQSRDVALAKTEAAHYRIRGYLTTLPAPGGARLACVLDVYDRQGRRVQRLMDETALKTEANPWDAVDDKSLAAFVDRSAEDLAAFLSGTPEALAAAEKDAGVSVVSGQAKGSEEKPKPSGVAQAR</sequence>
<evidence type="ECO:0000313" key="3">
    <source>
        <dbReference type="Proteomes" id="UP000193978"/>
    </source>
</evidence>
<organism evidence="2 3">
    <name type="scientific">Methylocystis bryophila</name>
    <dbReference type="NCBI Taxonomy" id="655015"/>
    <lineage>
        <taxon>Bacteria</taxon>
        <taxon>Pseudomonadati</taxon>
        <taxon>Pseudomonadota</taxon>
        <taxon>Alphaproteobacteria</taxon>
        <taxon>Hyphomicrobiales</taxon>
        <taxon>Methylocystaceae</taxon>
        <taxon>Methylocystis</taxon>
    </lineage>
</organism>
<name>A0A1W6MSV8_9HYPH</name>
<dbReference type="KEGG" id="mbry:B1812_05290"/>
<dbReference type="EMBL" id="CP019948">
    <property type="protein sequence ID" value="ARN80579.1"/>
    <property type="molecule type" value="Genomic_DNA"/>
</dbReference>
<proteinExistence type="predicted"/>
<dbReference type="AlphaFoldDB" id="A0A1W6MSV8"/>
<dbReference type="STRING" id="655015.B1812_05290"/>
<evidence type="ECO:0000256" key="1">
    <source>
        <dbReference type="SAM" id="MobiDB-lite"/>
    </source>
</evidence>
<evidence type="ECO:0000313" key="2">
    <source>
        <dbReference type="EMBL" id="ARN80579.1"/>
    </source>
</evidence>
<evidence type="ECO:0008006" key="4">
    <source>
        <dbReference type="Google" id="ProtNLM"/>
    </source>
</evidence>
<accession>A0A1W6MSV8</accession>
<feature type="region of interest" description="Disordered" evidence="1">
    <location>
        <begin position="187"/>
        <end position="209"/>
    </location>
</feature>